<protein>
    <submittedName>
        <fullName evidence="2">Zinc finger FYVE domain-containing protein 9</fullName>
    </submittedName>
</protein>
<organism evidence="2 3">
    <name type="scientific">Asbolus verrucosus</name>
    <name type="common">Desert ironclad beetle</name>
    <dbReference type="NCBI Taxonomy" id="1661398"/>
    <lineage>
        <taxon>Eukaryota</taxon>
        <taxon>Metazoa</taxon>
        <taxon>Ecdysozoa</taxon>
        <taxon>Arthropoda</taxon>
        <taxon>Hexapoda</taxon>
        <taxon>Insecta</taxon>
        <taxon>Pterygota</taxon>
        <taxon>Neoptera</taxon>
        <taxon>Endopterygota</taxon>
        <taxon>Coleoptera</taxon>
        <taxon>Polyphaga</taxon>
        <taxon>Cucujiformia</taxon>
        <taxon>Tenebrionidae</taxon>
        <taxon>Pimeliinae</taxon>
        <taxon>Asbolus</taxon>
    </lineage>
</organism>
<dbReference type="Pfam" id="PF11979">
    <property type="entry name" value="SARA_C"/>
    <property type="match status" value="1"/>
</dbReference>
<dbReference type="Gene3D" id="3.30.1360.220">
    <property type="entry name" value="Domain of unknown function (DUF3480), N-terminal subdomain"/>
    <property type="match status" value="1"/>
</dbReference>
<proteinExistence type="predicted"/>
<feature type="non-terminal residue" evidence="2">
    <location>
        <position position="1"/>
    </location>
</feature>
<accession>A0A482V1D3</accession>
<gene>
    <name evidence="2" type="ORF">BDFB_004071</name>
</gene>
<comment type="caution">
    <text evidence="2">The sequence shown here is derived from an EMBL/GenBank/DDBJ whole genome shotgun (WGS) entry which is preliminary data.</text>
</comment>
<evidence type="ECO:0000313" key="2">
    <source>
        <dbReference type="EMBL" id="RZB38903.1"/>
    </source>
</evidence>
<dbReference type="GO" id="GO:0031901">
    <property type="term" value="C:early endosome membrane"/>
    <property type="evidence" value="ECO:0007669"/>
    <property type="project" value="TreeGrafter"/>
</dbReference>
<feature type="domain" description="Smad anchor for receptor activation-like C-terminal" evidence="1">
    <location>
        <begin position="1"/>
        <end position="266"/>
    </location>
</feature>
<dbReference type="GO" id="GO:0016197">
    <property type="term" value="P:endosomal transport"/>
    <property type="evidence" value="ECO:0007669"/>
    <property type="project" value="TreeGrafter"/>
</dbReference>
<dbReference type="PANTHER" id="PTHR46319:SF3">
    <property type="entry name" value="ZINC FINGER FYVE DOMAIN-CONTAINING PROTEIN"/>
    <property type="match status" value="1"/>
</dbReference>
<dbReference type="PANTHER" id="PTHR46319">
    <property type="entry name" value="ZINC FINGER FYVE DOMAIN-CONTAINING PROTEIN"/>
    <property type="match status" value="1"/>
</dbReference>
<dbReference type="EMBL" id="QDEB01132705">
    <property type="protein sequence ID" value="RZB38903.1"/>
    <property type="molecule type" value="Genomic_DNA"/>
</dbReference>
<dbReference type="Gene3D" id="3.30.500.40">
    <property type="match status" value="1"/>
</dbReference>
<evidence type="ECO:0000313" key="3">
    <source>
        <dbReference type="Proteomes" id="UP000292052"/>
    </source>
</evidence>
<sequence length="290" mass="32774">DFRNFSYTLPQIRGLTIHMEDKNTTVTIPLNRYDQVMKSMNNSSDHILAFAGNFSNQADSHLVCIQDTQSNENAYSTHAINIHNKPRKVEDGLMIQIPSEHMNQIRESLRNMKNHTIQCGCINAASDETVNIIWGEPDVNFNINVFSPIDNKPMEGIPSIRVHNGKDYVNGNRLIRWTEVFIVQNEGEASRNQDPVDISKVSETIAKATCTALVKYLDLLVSNSFYKIGIRANLNAFFVAYSAGSNAMKLPPIYMESLDNELVPVLHRNATSDCDENTIILELIFRILNK</sequence>
<keyword evidence="3" id="KW-1185">Reference proteome</keyword>
<dbReference type="OrthoDB" id="5872154at2759"/>
<dbReference type="STRING" id="1661398.A0A482V1D3"/>
<dbReference type="Proteomes" id="UP000292052">
    <property type="component" value="Unassembled WGS sequence"/>
</dbReference>
<name>A0A482V1D3_ASBVE</name>
<dbReference type="AlphaFoldDB" id="A0A482V1D3"/>
<dbReference type="InterPro" id="IPR022557">
    <property type="entry name" value="SARA-like_C"/>
</dbReference>
<dbReference type="SMART" id="SM01421">
    <property type="entry name" value="DUF3480"/>
    <property type="match status" value="1"/>
</dbReference>
<reference evidence="2 3" key="1">
    <citation type="submission" date="2017-03" db="EMBL/GenBank/DDBJ databases">
        <title>Genome of the blue death feigning beetle - Asbolus verrucosus.</title>
        <authorList>
            <person name="Rider S.D."/>
        </authorList>
    </citation>
    <scope>NUCLEOTIDE SEQUENCE [LARGE SCALE GENOMIC DNA]</scope>
    <source>
        <strain evidence="2">Butters</strain>
        <tissue evidence="2">Head and leg muscle</tissue>
    </source>
</reference>
<evidence type="ECO:0000259" key="1">
    <source>
        <dbReference type="SMART" id="SM01421"/>
    </source>
</evidence>